<dbReference type="Proteomes" id="UP000197025">
    <property type="component" value="Unassembled WGS sequence"/>
</dbReference>
<dbReference type="PANTHER" id="PTHR37532:SF1">
    <property type="entry name" value="PROTEIN ISCX"/>
    <property type="match status" value="1"/>
</dbReference>
<dbReference type="EMBL" id="FYEK01000003">
    <property type="protein sequence ID" value="SNB52420.1"/>
    <property type="molecule type" value="Genomic_DNA"/>
</dbReference>
<reference evidence="2" key="1">
    <citation type="submission" date="2017-06" db="EMBL/GenBank/DDBJ databases">
        <authorList>
            <person name="Varghese N."/>
            <person name="Submissions S."/>
        </authorList>
    </citation>
    <scope>NUCLEOTIDE SEQUENCE [LARGE SCALE GENOMIC DNA]</scope>
    <source>
        <strain evidence="2">JAD2</strain>
    </source>
</reference>
<name>A0A212PZH4_9CHLR</name>
<gene>
    <name evidence="1" type="ORF">SAMN02746019_00023120</name>
</gene>
<dbReference type="Pfam" id="PF04384">
    <property type="entry name" value="Fe-S_assembly"/>
    <property type="match status" value="1"/>
</dbReference>
<dbReference type="Gene3D" id="1.10.10.600">
    <property type="entry name" value="IscX-like"/>
    <property type="match status" value="1"/>
</dbReference>
<dbReference type="GO" id="GO:0008198">
    <property type="term" value="F:ferrous iron binding"/>
    <property type="evidence" value="ECO:0007669"/>
    <property type="project" value="TreeGrafter"/>
</dbReference>
<dbReference type="InParanoid" id="A0A212PZH4"/>
<keyword evidence="2" id="KW-1185">Reference proteome</keyword>
<organism evidence="1 2">
    <name type="scientific">Thermoflexus hugenholtzii JAD2</name>
    <dbReference type="NCBI Taxonomy" id="877466"/>
    <lineage>
        <taxon>Bacteria</taxon>
        <taxon>Bacillati</taxon>
        <taxon>Chloroflexota</taxon>
        <taxon>Thermoflexia</taxon>
        <taxon>Thermoflexales</taxon>
        <taxon>Thermoflexaceae</taxon>
        <taxon>Thermoflexus</taxon>
    </lineage>
</organism>
<proteinExistence type="predicted"/>
<dbReference type="InterPro" id="IPR036762">
    <property type="entry name" value="IscX-like_sf"/>
</dbReference>
<dbReference type="PANTHER" id="PTHR37532">
    <property type="entry name" value="PROTEIN ISCX"/>
    <property type="match status" value="1"/>
</dbReference>
<accession>A0A212PZH4</accession>
<sequence length="70" mass="8154">MMRFYWDDAYPIAQALRAAHPGVDPLSVDWDTLHRWVVALPGFADDPRLKDPARLEEIQREWLEEVLAHG</sequence>
<dbReference type="GO" id="GO:0005829">
    <property type="term" value="C:cytosol"/>
    <property type="evidence" value="ECO:0007669"/>
    <property type="project" value="TreeGrafter"/>
</dbReference>
<dbReference type="AlphaFoldDB" id="A0A212PZH4"/>
<dbReference type="GO" id="GO:0016226">
    <property type="term" value="P:iron-sulfur cluster assembly"/>
    <property type="evidence" value="ECO:0007669"/>
    <property type="project" value="InterPro"/>
</dbReference>
<dbReference type="InterPro" id="IPR007479">
    <property type="entry name" value="ISC_FeS_clus_asmbl_IscsX"/>
</dbReference>
<dbReference type="NCBIfam" id="TIGR03412">
    <property type="entry name" value="iscX_yfhJ"/>
    <property type="match status" value="1"/>
</dbReference>
<evidence type="ECO:0000313" key="2">
    <source>
        <dbReference type="Proteomes" id="UP000197025"/>
    </source>
</evidence>
<evidence type="ECO:0000313" key="1">
    <source>
        <dbReference type="EMBL" id="SNB52420.1"/>
    </source>
</evidence>
<dbReference type="SUPFAM" id="SSF140319">
    <property type="entry name" value="IscX-like"/>
    <property type="match status" value="1"/>
</dbReference>
<protein>
    <submittedName>
        <fullName evidence="1">FeS assembly protein IscX</fullName>
    </submittedName>
</protein>